<evidence type="ECO:0000256" key="3">
    <source>
        <dbReference type="ARBA" id="ARBA00022771"/>
    </source>
</evidence>
<evidence type="ECO:0000256" key="4">
    <source>
        <dbReference type="ARBA" id="ARBA00022833"/>
    </source>
</evidence>
<feature type="compositionally biased region" description="Basic and acidic residues" evidence="7">
    <location>
        <begin position="1603"/>
        <end position="1613"/>
    </location>
</feature>
<feature type="compositionally biased region" description="Low complexity" evidence="7">
    <location>
        <begin position="1283"/>
        <end position="1309"/>
    </location>
</feature>
<feature type="compositionally biased region" description="Polar residues" evidence="7">
    <location>
        <begin position="1709"/>
        <end position="1719"/>
    </location>
</feature>
<evidence type="ECO:0000313" key="10">
    <source>
        <dbReference type="EMBL" id="CAH2299317.1"/>
    </source>
</evidence>
<gene>
    <name evidence="10" type="ORF">PECUL_23A057082</name>
</gene>
<dbReference type="InterPro" id="IPR012677">
    <property type="entry name" value="Nucleotide-bd_a/b_plait_sf"/>
</dbReference>
<feature type="compositionally biased region" description="Basic and acidic residues" evidence="7">
    <location>
        <begin position="1622"/>
        <end position="1638"/>
    </location>
</feature>
<evidence type="ECO:0000259" key="9">
    <source>
        <dbReference type="PROSITE" id="PS50171"/>
    </source>
</evidence>
<feature type="compositionally biased region" description="Basic and acidic residues" evidence="7">
    <location>
        <begin position="1884"/>
        <end position="1898"/>
    </location>
</feature>
<dbReference type="InterPro" id="IPR000690">
    <property type="entry name" value="Matrin/U1-C_Znf_C2H2"/>
</dbReference>
<feature type="compositionally biased region" description="Basic and acidic residues" evidence="7">
    <location>
        <begin position="1522"/>
        <end position="1546"/>
    </location>
</feature>
<keyword evidence="2" id="KW-0479">Metal-binding</keyword>
<reference evidence="10" key="1">
    <citation type="submission" date="2022-03" db="EMBL/GenBank/DDBJ databases">
        <authorList>
            <person name="Alioto T."/>
            <person name="Alioto T."/>
            <person name="Gomez Garrido J."/>
        </authorList>
    </citation>
    <scope>NUCLEOTIDE SEQUENCE</scope>
</reference>
<feature type="compositionally biased region" description="Acidic residues" evidence="7">
    <location>
        <begin position="1394"/>
        <end position="1423"/>
    </location>
</feature>
<feature type="region of interest" description="Disordered" evidence="7">
    <location>
        <begin position="2014"/>
        <end position="2164"/>
    </location>
</feature>
<feature type="compositionally biased region" description="Polar residues" evidence="7">
    <location>
        <begin position="1567"/>
        <end position="1579"/>
    </location>
</feature>
<feature type="domain" description="RRM" evidence="8">
    <location>
        <begin position="933"/>
        <end position="1024"/>
    </location>
</feature>
<keyword evidence="5" id="KW-0539">Nucleus</keyword>
<feature type="compositionally biased region" description="Basic and acidic residues" evidence="7">
    <location>
        <begin position="1671"/>
        <end position="1687"/>
    </location>
</feature>
<feature type="region of interest" description="Disordered" evidence="7">
    <location>
        <begin position="638"/>
        <end position="916"/>
    </location>
</feature>
<dbReference type="Proteomes" id="UP001295444">
    <property type="component" value="Chromosome 06"/>
</dbReference>
<keyword evidence="3" id="KW-0863">Zinc-finger</keyword>
<feature type="compositionally biased region" description="Basic and acidic residues" evidence="7">
    <location>
        <begin position="1729"/>
        <end position="1754"/>
    </location>
</feature>
<feature type="compositionally biased region" description="Basic and acidic residues" evidence="7">
    <location>
        <begin position="1272"/>
        <end position="1281"/>
    </location>
</feature>
<keyword evidence="4" id="KW-0862">Zinc</keyword>
<feature type="compositionally biased region" description="Polar residues" evidence="7">
    <location>
        <begin position="302"/>
        <end position="319"/>
    </location>
</feature>
<feature type="region of interest" description="Disordered" evidence="7">
    <location>
        <begin position="1507"/>
        <end position="1898"/>
    </location>
</feature>
<evidence type="ECO:0000256" key="5">
    <source>
        <dbReference type="ARBA" id="ARBA00023242"/>
    </source>
</evidence>
<feature type="compositionally biased region" description="Polar residues" evidence="7">
    <location>
        <begin position="1587"/>
        <end position="1600"/>
    </location>
</feature>
<dbReference type="InterPro" id="IPR003604">
    <property type="entry name" value="Matrin/U1-like-C_Znf_C2H2"/>
</dbReference>
<feature type="compositionally biased region" description="Basic residues" evidence="7">
    <location>
        <begin position="654"/>
        <end position="732"/>
    </location>
</feature>
<feature type="compositionally biased region" description="Basic and acidic residues" evidence="7">
    <location>
        <begin position="1802"/>
        <end position="1811"/>
    </location>
</feature>
<feature type="compositionally biased region" description="Acidic residues" evidence="7">
    <location>
        <begin position="1786"/>
        <end position="1801"/>
    </location>
</feature>
<accession>A0AAD1SDE8</accession>
<feature type="compositionally biased region" description="Basic and acidic residues" evidence="7">
    <location>
        <begin position="754"/>
        <end position="764"/>
    </location>
</feature>
<dbReference type="PROSITE" id="PS50171">
    <property type="entry name" value="ZF_MATRIN"/>
    <property type="match status" value="1"/>
</dbReference>
<feature type="compositionally biased region" description="Basic and acidic residues" evidence="7">
    <location>
        <begin position="423"/>
        <end position="440"/>
    </location>
</feature>
<keyword evidence="6" id="KW-0694">RNA-binding</keyword>
<feature type="region of interest" description="Disordered" evidence="7">
    <location>
        <begin position="1948"/>
        <end position="2002"/>
    </location>
</feature>
<feature type="compositionally biased region" description="Basic and acidic residues" evidence="7">
    <location>
        <begin position="1247"/>
        <end position="1257"/>
    </location>
</feature>
<evidence type="ECO:0000259" key="8">
    <source>
        <dbReference type="PROSITE" id="PS50102"/>
    </source>
</evidence>
<feature type="compositionally biased region" description="Polar residues" evidence="7">
    <location>
        <begin position="468"/>
        <end position="482"/>
    </location>
</feature>
<feature type="region of interest" description="Disordered" evidence="7">
    <location>
        <begin position="409"/>
        <end position="516"/>
    </location>
</feature>
<organism evidence="10 11">
    <name type="scientific">Pelobates cultripes</name>
    <name type="common">Western spadefoot toad</name>
    <dbReference type="NCBI Taxonomy" id="61616"/>
    <lineage>
        <taxon>Eukaryota</taxon>
        <taxon>Metazoa</taxon>
        <taxon>Chordata</taxon>
        <taxon>Craniata</taxon>
        <taxon>Vertebrata</taxon>
        <taxon>Euteleostomi</taxon>
        <taxon>Amphibia</taxon>
        <taxon>Batrachia</taxon>
        <taxon>Anura</taxon>
        <taxon>Pelobatoidea</taxon>
        <taxon>Pelobatidae</taxon>
        <taxon>Pelobates</taxon>
    </lineage>
</organism>
<dbReference type="InterPro" id="IPR000504">
    <property type="entry name" value="RRM_dom"/>
</dbReference>
<dbReference type="InterPro" id="IPR035979">
    <property type="entry name" value="RBD_domain_sf"/>
</dbReference>
<feature type="compositionally biased region" description="Low complexity" evidence="7">
    <location>
        <begin position="1688"/>
        <end position="1708"/>
    </location>
</feature>
<feature type="compositionally biased region" description="Polar residues" evidence="7">
    <location>
        <begin position="766"/>
        <end position="784"/>
    </location>
</feature>
<feature type="compositionally biased region" description="Basic and acidic residues" evidence="7">
    <location>
        <begin position="1825"/>
        <end position="1836"/>
    </location>
</feature>
<feature type="compositionally biased region" description="Polar residues" evidence="7">
    <location>
        <begin position="1869"/>
        <end position="1881"/>
    </location>
</feature>
<protein>
    <submittedName>
        <fullName evidence="10">Zinc finger 638 isoform X2</fullName>
    </submittedName>
</protein>
<keyword evidence="11" id="KW-1185">Reference proteome</keyword>
<evidence type="ECO:0000256" key="2">
    <source>
        <dbReference type="ARBA" id="ARBA00022723"/>
    </source>
</evidence>
<dbReference type="SUPFAM" id="SSF141571">
    <property type="entry name" value="Pentapeptide repeat-like"/>
    <property type="match status" value="1"/>
</dbReference>
<feature type="compositionally biased region" description="Basic and acidic residues" evidence="7">
    <location>
        <begin position="2049"/>
        <end position="2069"/>
    </location>
</feature>
<evidence type="ECO:0000256" key="6">
    <source>
        <dbReference type="PROSITE-ProRule" id="PRU00176"/>
    </source>
</evidence>
<feature type="region of interest" description="Disordered" evidence="7">
    <location>
        <begin position="302"/>
        <end position="325"/>
    </location>
</feature>
<evidence type="ECO:0000313" key="11">
    <source>
        <dbReference type="Proteomes" id="UP001295444"/>
    </source>
</evidence>
<feature type="compositionally biased region" description="Low complexity" evidence="7">
    <location>
        <begin position="2095"/>
        <end position="2108"/>
    </location>
</feature>
<evidence type="ECO:0000256" key="1">
    <source>
        <dbReference type="ARBA" id="ARBA00004123"/>
    </source>
</evidence>
<dbReference type="SMART" id="SM00360">
    <property type="entry name" value="RRM"/>
    <property type="match status" value="2"/>
</dbReference>
<dbReference type="GO" id="GO:0005634">
    <property type="term" value="C:nucleus"/>
    <property type="evidence" value="ECO:0007669"/>
    <property type="project" value="UniProtKB-SubCell"/>
</dbReference>
<feature type="compositionally biased region" description="Polar residues" evidence="7">
    <location>
        <begin position="2036"/>
        <end position="2047"/>
    </location>
</feature>
<feature type="compositionally biased region" description="Basic and acidic residues" evidence="7">
    <location>
        <begin position="1963"/>
        <end position="1986"/>
    </location>
</feature>
<feature type="compositionally biased region" description="Acidic residues" evidence="7">
    <location>
        <begin position="1507"/>
        <end position="1521"/>
    </location>
</feature>
<dbReference type="EMBL" id="OW240917">
    <property type="protein sequence ID" value="CAH2299317.1"/>
    <property type="molecule type" value="Genomic_DNA"/>
</dbReference>
<feature type="compositionally biased region" description="Low complexity" evidence="7">
    <location>
        <begin position="791"/>
        <end position="867"/>
    </location>
</feature>
<dbReference type="SMART" id="SM00451">
    <property type="entry name" value="ZnF_U1"/>
    <property type="match status" value="1"/>
</dbReference>
<feature type="compositionally biased region" description="Polar residues" evidence="7">
    <location>
        <begin position="441"/>
        <end position="457"/>
    </location>
</feature>
<feature type="region of interest" description="Disordered" evidence="7">
    <location>
        <begin position="1246"/>
        <end position="1424"/>
    </location>
</feature>
<feature type="domain" description="Matrin-type" evidence="9">
    <location>
        <begin position="2175"/>
        <end position="2205"/>
    </location>
</feature>
<feature type="compositionally biased region" description="Polar residues" evidence="7">
    <location>
        <begin position="1547"/>
        <end position="1560"/>
    </location>
</feature>
<sequence>MFNPRGGFPGQGIRPLIPHRMKQPGMNLSGMNVSGMNQQPMGLSGMNQQPMGLSGMNRQPMGLSGMNQQPMGLSGMNQQPMGLSGMNQQSMGLPGMNKPGMGLPGMNQQGMGLPGMNQQGMGLSGMNQQGIGLPGMNRSGIGSPGINIPGGIGHAGLGPPGMNQSGMNLNRMNHPGMNQGGMGFHPEMRNTGLGMRSHGLESPGSFIGGSSDPVGMKNLPSRTPMNATPERALGPQAFQKRFVGASPAPRPVQPRTQSQAQDLLSLVNMMTKQSPSDLMMGKGKLPLQGSSQFGKEKLWQSGTTGNLSQDMGMKSTPSPQLDRLPEHQNRYTNESASSILESFGLSNEDLEELSRYPDDQLTPANMPVILRDIRLRKLGRSGTTPDQGGLRRSGGEVLPSKVIDYGHSSKYQFEDPIQSYDSPRMERKSERSPPKSEPKKTNVSKVPPASTNASSVKANDKSMDNKIPTISNTRKKVSSWQASKMDRPSNKPGFGEQPSVQAAEKKPDVSSSEKNIMGGVQPEVPAIANRTEAPPNPQMGSLTGPVTYPPPLETTSVPTSGSWTSALPQADIQKNRNPTPSMMNDYYAASPRLFPHICSLCNIECRHLKDWIKHQNTPAHIESCRKLRLQYPQWNPQVLSSISDGNKSDDGSTKRWKSHSSSPRRSRGSASRSRARRSRSKSPRSSGRLRSRSRSPRRPRRSPRRSRSPRRRSRSPRRSLSPRRPRHARISRTRSASPDKKAVDAAVANFIESTKAKSGSDKTKSVKTPSNGEKVSPKSASSTARTKKPDSSTSSSKKPSTGSSTITKASSVSSSGSSKKGSSTSSSKRPTSSTTTRKTSTSSSSPKKPSSSSSAVKKPLSTSSSAKKPPRSSSDKNVPAPAQKATPGGKKPFQSKLSAGNKETPAPPRASAQSPVDAFNPLHKFKSKSNSGTIIHVTNLPDFGYTDQDIMKIVQQFGKVSDILIIRSKNEAYLQTNFKEAATAAVKFSETVPVMVNNTRVTLSLAGQKKEPEKVQVKVEVKKPSQKKPPREVIPSGFIKTYKLAEPMFQDTERCVILVSNLPEGQSGVEEISNLAKPFGGVVDIIFVSTHRKAYLQLSNKSSTDSMIKFYDVFPTFISGNAVSIAVNPKFKDLKDEDRIFAEIIEQSPHKIKPSIYENFVHLSNLPEKGYTEFEIVCIGLRFGKVEHYAIFANKKKAILHMCNANAAKAMHSFLSQYPCSIGESLLSCSVPSKTKMEEGEYVMTLEEEKKSSREVESTPVETETTQTADEDSVKGKKCQEKAATSALPETTTATTTSLASTPAAAAPLPIGKEEEKVKPSMTPSPVSGSDEEESTVVKDTTVEQNEQPEESMPIDMEPTKPAEQAFSEQVSDNEMEEQPTHDAELEIIGAEAVTEDEEYGDDDDDDYEEEAAEAPEAPDAEISELIQTESVVSMVNSEADDLPKFPLSEELEVLVSVESEEEEEEEEEEVVVGVMDLGNSKNCQQKQVCPDINMIDDIGVTACEENEDIEGVTVDPEPEDEMGKSSESPKKLGEDAKTEMFEEPKQTVQPVQEQTQKSISVGKCSEVSNVSEPPNSKGNLGKELDSSVTSTESTDQTNKAEVANEKESKSEGDSVSFSTKKNKESKISEETIKESGDLKSSSALRRTAKYNPQKGDISVTLSVDNQRSTSKSDTRKRSSAETRSSGRESSTPKSSSSRSSPAETPGSNPKSSASSQKKNSGKGAPSQQDRDSKATSKSWERETRSSSRKDDWSKNFSQRHQRSSKVSSRGPKSNEGQEKEQFPFDLEEFVTVDEIVEEQSDTQRAKEESKTPQGANGSRKAKRKEHEQSPSEAKKSKGKNTTTHTASKEQSFVTLDEVGDEDDGTPGPESTLTKEAQSLVTVDEVHAEDGQSEDVKVGQELMTLDEISDEEDVNQDTASGLVLTEIPEDLSKEPLLVTLDEVIAEEEETALKSKSPNVENSSLKDAEKKEKKDKSKQSSTKDHPAVDLTEQPLLTLDEVKGDDDVESIADIVGFNEGHQFFTVDEVGEEEEDSSMPSETVTESTVKTDGIKTPEPCENKPDQKSKAIEDSPVVTPRRGRPRKRPLVEKSTPTPADSKSPDSSQKPSAVETPAKQNGKISKAGESPATEKPASADSATPSKKKKVESPSKESPKLGPFNPSTPIGMEFMVPKTGFFCELCSLFYMDDASKLKHCKSLRHYQAIEKHMAKEAELPSKDSKEA</sequence>
<evidence type="ECO:0000256" key="7">
    <source>
        <dbReference type="SAM" id="MobiDB-lite"/>
    </source>
</evidence>
<comment type="subcellular location">
    <subcellularLocation>
        <location evidence="1">Nucleus</location>
    </subcellularLocation>
</comment>
<dbReference type="PANTHER" id="PTHR15592">
    <property type="entry name" value="MATRIN 3/NUCLEAR PROTEIN 220-RELATED"/>
    <property type="match status" value="1"/>
</dbReference>
<dbReference type="Gene3D" id="3.30.70.330">
    <property type="match status" value="3"/>
</dbReference>
<dbReference type="GO" id="GO:0008270">
    <property type="term" value="F:zinc ion binding"/>
    <property type="evidence" value="ECO:0007669"/>
    <property type="project" value="UniProtKB-KW"/>
</dbReference>
<dbReference type="SUPFAM" id="SSF54928">
    <property type="entry name" value="RNA-binding domain, RBD"/>
    <property type="match status" value="3"/>
</dbReference>
<dbReference type="GO" id="GO:0003723">
    <property type="term" value="F:RNA binding"/>
    <property type="evidence" value="ECO:0007669"/>
    <property type="project" value="UniProtKB-UniRule"/>
</dbReference>
<proteinExistence type="predicted"/>
<dbReference type="PROSITE" id="PS50102">
    <property type="entry name" value="RRM"/>
    <property type="match status" value="1"/>
</dbReference>
<name>A0AAD1SDE8_PELCU</name>
<feature type="compositionally biased region" description="Polar residues" evidence="7">
    <location>
        <begin position="1840"/>
        <end position="1854"/>
    </location>
</feature>